<keyword evidence="5 8" id="KW-0378">Hydrolase</keyword>
<evidence type="ECO:0000256" key="7">
    <source>
        <dbReference type="NCBIfam" id="TIGR00188"/>
    </source>
</evidence>
<organism evidence="8">
    <name type="scientific">Thermodesulforhabdus norvegica</name>
    <dbReference type="NCBI Taxonomy" id="39841"/>
    <lineage>
        <taxon>Bacteria</taxon>
        <taxon>Pseudomonadati</taxon>
        <taxon>Thermodesulfobacteriota</taxon>
        <taxon>Syntrophobacteria</taxon>
        <taxon>Syntrophobacterales</taxon>
        <taxon>Thermodesulforhabdaceae</taxon>
        <taxon>Thermodesulforhabdus</taxon>
    </lineage>
</organism>
<dbReference type="InterPro" id="IPR014721">
    <property type="entry name" value="Ribsml_uS5_D2-typ_fold_subgr"/>
</dbReference>
<dbReference type="PANTHER" id="PTHR33992:SF1">
    <property type="entry name" value="RIBONUCLEASE P PROTEIN COMPONENT"/>
    <property type="match status" value="1"/>
</dbReference>
<evidence type="ECO:0000313" key="8">
    <source>
        <dbReference type="EMBL" id="HDL89532.1"/>
    </source>
</evidence>
<dbReference type="InterPro" id="IPR020539">
    <property type="entry name" value="RNase_P_CS"/>
</dbReference>
<keyword evidence="4" id="KW-0255">Endonuclease</keyword>
<comment type="caution">
    <text evidence="8">The sequence shown here is derived from an EMBL/GenBank/DDBJ whole genome shotgun (WGS) entry which is preliminary data.</text>
</comment>
<dbReference type="InterPro" id="IPR020568">
    <property type="entry name" value="Ribosomal_Su5_D2-typ_SF"/>
</dbReference>
<dbReference type="SUPFAM" id="SSF54211">
    <property type="entry name" value="Ribosomal protein S5 domain 2-like"/>
    <property type="match status" value="1"/>
</dbReference>
<keyword evidence="2" id="KW-0819">tRNA processing</keyword>
<evidence type="ECO:0000256" key="3">
    <source>
        <dbReference type="ARBA" id="ARBA00022722"/>
    </source>
</evidence>
<evidence type="ECO:0000256" key="5">
    <source>
        <dbReference type="ARBA" id="ARBA00022801"/>
    </source>
</evidence>
<evidence type="ECO:0000256" key="6">
    <source>
        <dbReference type="ARBA" id="ARBA00022884"/>
    </source>
</evidence>
<dbReference type="EMBL" id="DQZW01000064">
    <property type="protein sequence ID" value="HDL89532.1"/>
    <property type="molecule type" value="Genomic_DNA"/>
</dbReference>
<dbReference type="NCBIfam" id="TIGR00188">
    <property type="entry name" value="rnpA"/>
    <property type="match status" value="1"/>
</dbReference>
<evidence type="ECO:0000256" key="2">
    <source>
        <dbReference type="ARBA" id="ARBA00022694"/>
    </source>
</evidence>
<dbReference type="Pfam" id="PF00825">
    <property type="entry name" value="Ribonuclease_P"/>
    <property type="match status" value="1"/>
</dbReference>
<dbReference type="PROSITE" id="PS00648">
    <property type="entry name" value="RIBONUCLEASE_P"/>
    <property type="match status" value="1"/>
</dbReference>
<protein>
    <recommendedName>
        <fullName evidence="7">Ribonuclease P protein component</fullName>
        <ecNumber evidence="7">3.1.26.5</ecNumber>
    </recommendedName>
</protein>
<dbReference type="PANTHER" id="PTHR33992">
    <property type="entry name" value="RIBONUCLEASE P PROTEIN COMPONENT"/>
    <property type="match status" value="1"/>
</dbReference>
<comment type="function">
    <text evidence="1">RNaseP catalyzes the removal of the 5'-leader sequence from pre-tRNA to produce the mature 5'-terminus. It can also cleave other RNA substrates such as 4.5S RNA. The protein component plays an auxiliary but essential role in vivo by binding to the 5'-leader sequence and broadening the substrate specificity of the ribozyme.</text>
</comment>
<name>A0A7C0WTX4_9BACT</name>
<dbReference type="Proteomes" id="UP000886355">
    <property type="component" value="Unassembled WGS sequence"/>
</dbReference>
<evidence type="ECO:0000256" key="1">
    <source>
        <dbReference type="ARBA" id="ARBA00002663"/>
    </source>
</evidence>
<dbReference type="GO" id="GO:0004526">
    <property type="term" value="F:ribonuclease P activity"/>
    <property type="evidence" value="ECO:0007669"/>
    <property type="project" value="UniProtKB-UniRule"/>
</dbReference>
<sequence>YERLKRKGKLIRCKHFIINYSENGLECHRLGLVVPKRYFKKAVERNRLKRCVREWFRLHKHDIDEPYKDLVVIAIGNIEDLSCRKVAKELCGLCSSAGLGRFVLRL</sequence>
<reference evidence="8" key="1">
    <citation type="journal article" date="2020" name="mSystems">
        <title>Genome- and Community-Level Interaction Insights into Carbon Utilization and Element Cycling Functions of Hydrothermarchaeota in Hydrothermal Sediment.</title>
        <authorList>
            <person name="Zhou Z."/>
            <person name="Liu Y."/>
            <person name="Xu W."/>
            <person name="Pan J."/>
            <person name="Luo Z.H."/>
            <person name="Li M."/>
        </authorList>
    </citation>
    <scope>NUCLEOTIDE SEQUENCE [LARGE SCALE GENOMIC DNA]</scope>
    <source>
        <strain evidence="8">HyVt-19</strain>
    </source>
</reference>
<dbReference type="AlphaFoldDB" id="A0A7C0WTX4"/>
<dbReference type="GO" id="GO:0030677">
    <property type="term" value="C:ribonuclease P complex"/>
    <property type="evidence" value="ECO:0007669"/>
    <property type="project" value="TreeGrafter"/>
</dbReference>
<gene>
    <name evidence="8" type="primary">rnpA</name>
    <name evidence="8" type="ORF">ENG14_01345</name>
</gene>
<dbReference type="Gene3D" id="3.30.230.10">
    <property type="match status" value="1"/>
</dbReference>
<dbReference type="GO" id="GO:0000049">
    <property type="term" value="F:tRNA binding"/>
    <property type="evidence" value="ECO:0007669"/>
    <property type="project" value="InterPro"/>
</dbReference>
<keyword evidence="6" id="KW-0694">RNA-binding</keyword>
<keyword evidence="3" id="KW-0540">Nuclease</keyword>
<dbReference type="EC" id="3.1.26.5" evidence="7"/>
<feature type="non-terminal residue" evidence="8">
    <location>
        <position position="1"/>
    </location>
</feature>
<dbReference type="InterPro" id="IPR000100">
    <property type="entry name" value="RNase_P"/>
</dbReference>
<proteinExistence type="predicted"/>
<accession>A0A7C0WTX4</accession>
<dbReference type="GO" id="GO:0042781">
    <property type="term" value="F:3'-tRNA processing endoribonuclease activity"/>
    <property type="evidence" value="ECO:0007669"/>
    <property type="project" value="TreeGrafter"/>
</dbReference>
<evidence type="ECO:0000256" key="4">
    <source>
        <dbReference type="ARBA" id="ARBA00022759"/>
    </source>
</evidence>